<sequence length="186" mass="20263">MAFYRESTIVYIACDPPAILWSGFGPLPVPADAVIPSPSIALGGAELVSVPDFQQLINGTAERLDFTLSGVSEETVRLALEDAPSVRGARVDIGTVHFDDDWQIEAIEWENVFEARSLSISRPTMQNGQVTRSITLTIVQGDTTRSRSKSAFFTDADQRRKYPTDAIFSHVAGINAGTSRRFGPSD</sequence>
<dbReference type="RefSeq" id="WP_188073281.1">
    <property type="nucleotide sequence ID" value="NZ_BSPS01000134.1"/>
</dbReference>
<dbReference type="Proteomes" id="UP000571950">
    <property type="component" value="Unassembled WGS sequence"/>
</dbReference>
<evidence type="ECO:0000313" key="2">
    <source>
        <dbReference type="Proteomes" id="UP000571950"/>
    </source>
</evidence>
<dbReference type="AlphaFoldDB" id="A0A7W6BS76"/>
<evidence type="ECO:0000313" key="1">
    <source>
        <dbReference type="EMBL" id="MBB3927818.1"/>
    </source>
</evidence>
<dbReference type="EMBL" id="JACIDT010000015">
    <property type="protein sequence ID" value="MBB3927818.1"/>
    <property type="molecule type" value="Genomic_DNA"/>
</dbReference>
<gene>
    <name evidence="1" type="ORF">GGR43_003555</name>
</gene>
<accession>A0A7W6BS76</accession>
<keyword evidence="2" id="KW-1185">Reference proteome</keyword>
<reference evidence="1 2" key="1">
    <citation type="submission" date="2020-08" db="EMBL/GenBank/DDBJ databases">
        <title>Genomic Encyclopedia of Type Strains, Phase IV (KMG-IV): sequencing the most valuable type-strain genomes for metagenomic binning, comparative biology and taxonomic classification.</title>
        <authorList>
            <person name="Goeker M."/>
        </authorList>
    </citation>
    <scope>NUCLEOTIDE SEQUENCE [LARGE SCALE GENOMIC DNA]</scope>
    <source>
        <strain evidence="1 2">DSM 26189</strain>
    </source>
</reference>
<protein>
    <submittedName>
        <fullName evidence="1">Uncharacterized protein</fullName>
    </submittedName>
</protein>
<comment type="caution">
    <text evidence="1">The sequence shown here is derived from an EMBL/GenBank/DDBJ whole genome shotgun (WGS) entry which is preliminary data.</text>
</comment>
<organism evidence="1 2">
    <name type="scientific">Sphingobium jiangsuense</name>
    <dbReference type="NCBI Taxonomy" id="870476"/>
    <lineage>
        <taxon>Bacteria</taxon>
        <taxon>Pseudomonadati</taxon>
        <taxon>Pseudomonadota</taxon>
        <taxon>Alphaproteobacteria</taxon>
        <taxon>Sphingomonadales</taxon>
        <taxon>Sphingomonadaceae</taxon>
        <taxon>Sphingobium</taxon>
    </lineage>
</organism>
<name>A0A7W6BS76_9SPHN</name>
<proteinExistence type="predicted"/>